<dbReference type="Proteomes" id="UP000479132">
    <property type="component" value="Unassembled WGS sequence"/>
</dbReference>
<organism evidence="2 3">
    <name type="scientific">Fodinibius halophilus</name>
    <dbReference type="NCBI Taxonomy" id="1736908"/>
    <lineage>
        <taxon>Bacteria</taxon>
        <taxon>Pseudomonadati</taxon>
        <taxon>Balneolota</taxon>
        <taxon>Balneolia</taxon>
        <taxon>Balneolales</taxon>
        <taxon>Balneolaceae</taxon>
        <taxon>Fodinibius</taxon>
    </lineage>
</organism>
<protein>
    <submittedName>
        <fullName evidence="2">DUF2892 domain-containing protein</fullName>
    </submittedName>
</protein>
<keyword evidence="3" id="KW-1185">Reference proteome</keyword>
<comment type="caution">
    <text evidence="2">The sequence shown here is derived from an EMBL/GenBank/DDBJ whole genome shotgun (WGS) entry which is preliminary data.</text>
</comment>
<evidence type="ECO:0000313" key="3">
    <source>
        <dbReference type="Proteomes" id="UP000479132"/>
    </source>
</evidence>
<reference evidence="2 3" key="1">
    <citation type="submission" date="2020-02" db="EMBL/GenBank/DDBJ databases">
        <title>Aliifodinibius halophilus 2W32, complete genome.</title>
        <authorList>
            <person name="Li Y."/>
            <person name="Wu S."/>
        </authorList>
    </citation>
    <scope>NUCLEOTIDE SEQUENCE [LARGE SCALE GENOMIC DNA]</scope>
    <source>
        <strain evidence="2 3">2W32</strain>
    </source>
</reference>
<evidence type="ECO:0000313" key="2">
    <source>
        <dbReference type="EMBL" id="NGP89862.1"/>
    </source>
</evidence>
<evidence type="ECO:0000259" key="1">
    <source>
        <dbReference type="Pfam" id="PF11127"/>
    </source>
</evidence>
<dbReference type="Pfam" id="PF11127">
    <property type="entry name" value="YgaP-like_TM"/>
    <property type="match status" value="1"/>
</dbReference>
<gene>
    <name evidence="2" type="ORF">G3569_16000</name>
</gene>
<dbReference type="EMBL" id="JAALLS010000026">
    <property type="protein sequence ID" value="NGP89862.1"/>
    <property type="molecule type" value="Genomic_DNA"/>
</dbReference>
<sequence length="61" mass="6598">MKENVGTLDKIIRIPLGIIMIVAGIYLSSFWGLLGIIPLISGVSGFCPLYSVFDISTAKVR</sequence>
<dbReference type="AlphaFoldDB" id="A0A6M1TII4"/>
<dbReference type="InterPro" id="IPR021309">
    <property type="entry name" value="YgaP-like_TM"/>
</dbReference>
<accession>A0A6M1TII4</accession>
<name>A0A6M1TII4_9BACT</name>
<feature type="domain" description="Inner membrane protein YgaP-like transmembrane" evidence="1">
    <location>
        <begin position="1"/>
        <end position="59"/>
    </location>
</feature>
<proteinExistence type="predicted"/>